<keyword evidence="2" id="KW-1185">Reference proteome</keyword>
<gene>
    <name evidence="1" type="ORF">PN36_25140</name>
</gene>
<evidence type="ECO:0000313" key="2">
    <source>
        <dbReference type="Proteomes" id="UP000030428"/>
    </source>
</evidence>
<protein>
    <submittedName>
        <fullName evidence="1">Uncharacterized protein</fullName>
    </submittedName>
</protein>
<proteinExistence type="predicted"/>
<evidence type="ECO:0000313" key="1">
    <source>
        <dbReference type="EMBL" id="KHD05117.1"/>
    </source>
</evidence>
<dbReference type="EMBL" id="JSZA02000135">
    <property type="protein sequence ID" value="KHD05117.1"/>
    <property type="molecule type" value="Genomic_DNA"/>
</dbReference>
<organism evidence="1 2">
    <name type="scientific">Candidatus Thiomargarita nelsonii</name>
    <dbReference type="NCBI Taxonomy" id="1003181"/>
    <lineage>
        <taxon>Bacteria</taxon>
        <taxon>Pseudomonadati</taxon>
        <taxon>Pseudomonadota</taxon>
        <taxon>Gammaproteobacteria</taxon>
        <taxon>Thiotrichales</taxon>
        <taxon>Thiotrichaceae</taxon>
        <taxon>Thiomargarita</taxon>
    </lineage>
</organism>
<reference evidence="1 2" key="1">
    <citation type="journal article" date="2016" name="Front. Microbiol.">
        <title>Single-Cell (Meta-)Genomics of a Dimorphic Candidatus Thiomargarita nelsonii Reveals Genomic Plasticity.</title>
        <authorList>
            <person name="Flood B.E."/>
            <person name="Fliss P."/>
            <person name="Jones D.S."/>
            <person name="Dick G.J."/>
            <person name="Jain S."/>
            <person name="Kaster A.K."/>
            <person name="Winkel M."/>
            <person name="Mussmann M."/>
            <person name="Bailey J."/>
        </authorList>
    </citation>
    <scope>NUCLEOTIDE SEQUENCE [LARGE SCALE GENOMIC DNA]</scope>
    <source>
        <strain evidence="1">Hydrate Ridge</strain>
    </source>
</reference>
<dbReference type="AlphaFoldDB" id="A0A0A6P3U1"/>
<accession>A0A0A6P3U1</accession>
<dbReference type="Proteomes" id="UP000030428">
    <property type="component" value="Unassembled WGS sequence"/>
</dbReference>
<sequence>MITNDKQIEICLEQICEQGCRAVNKIIQQLEQGKVIEVVWHLSALQRAILLDELKSVMAVYAKTGSCELSA</sequence>
<name>A0A0A6P3U1_9GAMM</name>
<comment type="caution">
    <text evidence="1">The sequence shown here is derived from an EMBL/GenBank/DDBJ whole genome shotgun (WGS) entry which is preliminary data.</text>
</comment>